<evidence type="ECO:0000256" key="1">
    <source>
        <dbReference type="SAM" id="SignalP"/>
    </source>
</evidence>
<dbReference type="SUPFAM" id="SSF48317">
    <property type="entry name" value="Acid phosphatase/Vanadium-dependent haloperoxidase"/>
    <property type="match status" value="1"/>
</dbReference>
<dbReference type="OrthoDB" id="9780507at2"/>
<keyword evidence="1" id="KW-0732">Signal</keyword>
<reference evidence="3 4" key="1">
    <citation type="submission" date="2015-08" db="EMBL/GenBank/DDBJ databases">
        <title>Complete genome sequence of Rufibacter tibetensis strain 1351t, a radiation-resistant bacterium from tibet plateau.</title>
        <authorList>
            <person name="Dai J."/>
        </authorList>
    </citation>
    <scope>NUCLEOTIDE SEQUENCE [LARGE SCALE GENOMIC DNA]</scope>
    <source>
        <strain evidence="3 4">1351</strain>
    </source>
</reference>
<dbReference type="Proteomes" id="UP000061382">
    <property type="component" value="Chromosome"/>
</dbReference>
<dbReference type="Gene3D" id="1.20.144.10">
    <property type="entry name" value="Phosphatidic acid phosphatase type 2/haloperoxidase"/>
    <property type="match status" value="1"/>
</dbReference>
<evidence type="ECO:0000313" key="4">
    <source>
        <dbReference type="Proteomes" id="UP000061382"/>
    </source>
</evidence>
<protein>
    <recommendedName>
        <fullName evidence="2">Phosphatidic acid phosphatase type 2/haloperoxidase domain-containing protein</fullName>
    </recommendedName>
</protein>
<feature type="chain" id="PRO_5006042710" description="Phosphatidic acid phosphatase type 2/haloperoxidase domain-containing protein" evidence="1">
    <location>
        <begin position="19"/>
        <end position="279"/>
    </location>
</feature>
<evidence type="ECO:0000313" key="3">
    <source>
        <dbReference type="EMBL" id="ALJ00986.1"/>
    </source>
</evidence>
<dbReference type="KEGG" id="rti:DC20_20810"/>
<dbReference type="InterPro" id="IPR036938">
    <property type="entry name" value="PAP2/HPO_sf"/>
</dbReference>
<dbReference type="STRING" id="512763.DC20_20810"/>
<keyword evidence="4" id="KW-1185">Reference proteome</keyword>
<gene>
    <name evidence="3" type="ORF">DC20_20810</name>
</gene>
<evidence type="ECO:0000259" key="2">
    <source>
        <dbReference type="Pfam" id="PF01569"/>
    </source>
</evidence>
<dbReference type="AlphaFoldDB" id="A0A0P0CMS3"/>
<dbReference type="InterPro" id="IPR000326">
    <property type="entry name" value="PAP2/HPO"/>
</dbReference>
<dbReference type="Pfam" id="PF01569">
    <property type="entry name" value="PAP2"/>
    <property type="match status" value="1"/>
</dbReference>
<sequence>MKKMLLLPFLLLSFFSFAQHLQESVSGHYKALQQVNAAPNPERALLDTVQYPAAEYGSSVTYLLVPPHYLTRVQLHKISHSVKAPANSSDQTRQELDYLLQLQKKRTPEQEQRVTFLGNIGYWPQMNFFPGLPSYQENLRHLFFEGTEVLGPWATAENLPQIARLLQGVMLDMRVMEFTVKYQQLRPRPYHLEPALKPMARMSSPAFASGHTLWAFLQAYTWSEIIPEKREAFLALAEEIRKSREIMGIHYPSDNEAARLLAHQMLTAYFQNEAFKADL</sequence>
<dbReference type="EMBL" id="CP012643">
    <property type="protein sequence ID" value="ALJ00986.1"/>
    <property type="molecule type" value="Genomic_DNA"/>
</dbReference>
<proteinExistence type="predicted"/>
<organism evidence="3 4">
    <name type="scientific">Rufibacter tibetensis</name>
    <dbReference type="NCBI Taxonomy" id="512763"/>
    <lineage>
        <taxon>Bacteria</taxon>
        <taxon>Pseudomonadati</taxon>
        <taxon>Bacteroidota</taxon>
        <taxon>Cytophagia</taxon>
        <taxon>Cytophagales</taxon>
        <taxon>Hymenobacteraceae</taxon>
        <taxon>Rufibacter</taxon>
    </lineage>
</organism>
<accession>A0A0P0CMS3</accession>
<feature type="domain" description="Phosphatidic acid phosphatase type 2/haloperoxidase" evidence="2">
    <location>
        <begin position="181"/>
        <end position="271"/>
    </location>
</feature>
<feature type="signal peptide" evidence="1">
    <location>
        <begin position="1"/>
        <end position="18"/>
    </location>
</feature>
<dbReference type="PATRIC" id="fig|512763.3.peg.4569"/>
<dbReference type="RefSeq" id="WP_062545618.1">
    <property type="nucleotide sequence ID" value="NZ_CP012643.1"/>
</dbReference>
<name>A0A0P0CMS3_9BACT</name>